<gene>
    <name evidence="2" type="ORF">GSONMT00020404001</name>
</gene>
<reference evidence="2" key="2">
    <citation type="submission" date="2014-03" db="EMBL/GenBank/DDBJ databases">
        <authorList>
            <person name="Genoscope - CEA"/>
        </authorList>
    </citation>
    <scope>NUCLEOTIDE SEQUENCE</scope>
</reference>
<proteinExistence type="inferred from homology"/>
<organism evidence="2 3">
    <name type="scientific">Oncorhynchus mykiss</name>
    <name type="common">Rainbow trout</name>
    <name type="synonym">Salmo gairdneri</name>
    <dbReference type="NCBI Taxonomy" id="8022"/>
    <lineage>
        <taxon>Eukaryota</taxon>
        <taxon>Metazoa</taxon>
        <taxon>Chordata</taxon>
        <taxon>Craniata</taxon>
        <taxon>Vertebrata</taxon>
        <taxon>Euteleostomi</taxon>
        <taxon>Actinopterygii</taxon>
        <taxon>Neopterygii</taxon>
        <taxon>Teleostei</taxon>
        <taxon>Protacanthopterygii</taxon>
        <taxon>Salmoniformes</taxon>
        <taxon>Salmonidae</taxon>
        <taxon>Salmoninae</taxon>
        <taxon>Oncorhynchus</taxon>
    </lineage>
</organism>
<evidence type="ECO:0000313" key="2">
    <source>
        <dbReference type="EMBL" id="CDQ95496.1"/>
    </source>
</evidence>
<dbReference type="SUPFAM" id="SSF51445">
    <property type="entry name" value="(Trans)glycosidases"/>
    <property type="match status" value="2"/>
</dbReference>
<dbReference type="GO" id="GO:0008543">
    <property type="term" value="P:fibroblast growth factor receptor signaling pathway"/>
    <property type="evidence" value="ECO:0007669"/>
    <property type="project" value="TreeGrafter"/>
</dbReference>
<dbReference type="STRING" id="8022.A0A060YUQ4"/>
<dbReference type="GO" id="GO:0017134">
    <property type="term" value="F:fibroblast growth factor binding"/>
    <property type="evidence" value="ECO:0007669"/>
    <property type="project" value="TreeGrafter"/>
</dbReference>
<dbReference type="AlphaFoldDB" id="A0A060YUQ4"/>
<protein>
    <submittedName>
        <fullName evidence="2">Uncharacterized protein</fullName>
    </submittedName>
</protein>
<accession>A0A060YUQ4</accession>
<dbReference type="PANTHER" id="PTHR10353">
    <property type="entry name" value="GLYCOSYL HYDROLASE"/>
    <property type="match status" value="1"/>
</dbReference>
<dbReference type="GO" id="GO:0005975">
    <property type="term" value="P:carbohydrate metabolic process"/>
    <property type="evidence" value="ECO:0007669"/>
    <property type="project" value="InterPro"/>
</dbReference>
<evidence type="ECO:0000256" key="1">
    <source>
        <dbReference type="RuleBase" id="RU003690"/>
    </source>
</evidence>
<dbReference type="InterPro" id="IPR017853">
    <property type="entry name" value="GH"/>
</dbReference>
<dbReference type="InterPro" id="IPR001360">
    <property type="entry name" value="Glyco_hydro_1"/>
</dbReference>
<dbReference type="EMBL" id="FR921335">
    <property type="protein sequence ID" value="CDQ95496.1"/>
    <property type="molecule type" value="Genomic_DNA"/>
</dbReference>
<evidence type="ECO:0000313" key="3">
    <source>
        <dbReference type="Proteomes" id="UP000193380"/>
    </source>
</evidence>
<dbReference type="Proteomes" id="UP000193380">
    <property type="component" value="Unassembled WGS sequence"/>
</dbReference>
<name>A0A060YUQ4_ONCMY</name>
<dbReference type="GO" id="GO:0005104">
    <property type="term" value="F:fibroblast growth factor receptor binding"/>
    <property type="evidence" value="ECO:0007669"/>
    <property type="project" value="TreeGrafter"/>
</dbReference>
<dbReference type="Pfam" id="PF00232">
    <property type="entry name" value="Glyco_hydro_1"/>
    <property type="match status" value="2"/>
</dbReference>
<dbReference type="GO" id="GO:0004553">
    <property type="term" value="F:hydrolase activity, hydrolyzing O-glycosyl compounds"/>
    <property type="evidence" value="ECO:0007669"/>
    <property type="project" value="InterPro"/>
</dbReference>
<reference evidence="2" key="1">
    <citation type="journal article" date="2014" name="Nat. Commun.">
        <title>The rainbow trout genome provides novel insights into evolution after whole-genome duplication in vertebrates.</title>
        <authorList>
            <person name="Berthelot C."/>
            <person name="Brunet F."/>
            <person name="Chalopin D."/>
            <person name="Juanchich A."/>
            <person name="Bernard M."/>
            <person name="Noel B."/>
            <person name="Bento P."/>
            <person name="Da Silva C."/>
            <person name="Labadie K."/>
            <person name="Alberti A."/>
            <person name="Aury J.M."/>
            <person name="Louis A."/>
            <person name="Dehais P."/>
            <person name="Bardou P."/>
            <person name="Montfort J."/>
            <person name="Klopp C."/>
            <person name="Cabau C."/>
            <person name="Gaspin C."/>
            <person name="Thorgaard G.H."/>
            <person name="Boussaha M."/>
            <person name="Quillet E."/>
            <person name="Guyomard R."/>
            <person name="Galiana D."/>
            <person name="Bobe J."/>
            <person name="Volff J.N."/>
            <person name="Genet C."/>
            <person name="Wincker P."/>
            <person name="Jaillon O."/>
            <person name="Roest Crollius H."/>
            <person name="Guiguen Y."/>
        </authorList>
    </citation>
    <scope>NUCLEOTIDE SEQUENCE [LARGE SCALE GENOMIC DNA]</scope>
</reference>
<dbReference type="PRINTS" id="PR00131">
    <property type="entry name" value="GLHYDRLASE1"/>
</dbReference>
<dbReference type="PANTHER" id="PTHR10353:SF10">
    <property type="entry name" value="KLOTHO"/>
    <property type="match status" value="1"/>
</dbReference>
<sequence>MYYLKRFIMETLKSIKYDGVNVIGYTHWSLLDGFEWHREYDIRRGLYYVDFNTHNLKRRPKTSANFYKKLIQKNGFPQLPENRPAQGVFPCDFAWGVSANSIQVETTPTQFVDPSVYVWNITGNGELRRLEGFQAPPLRRAQHCADYATIRQQVEEIRRVGVNHFHFSLNWSSLVPSGNVTQPNTTLLGYCSLL</sequence>
<dbReference type="Gene3D" id="3.20.20.80">
    <property type="entry name" value="Glycosidases"/>
    <property type="match status" value="2"/>
</dbReference>
<comment type="similarity">
    <text evidence="1">Belongs to the glycosyl hydrolase 1 family.</text>
</comment>
<dbReference type="PaxDb" id="8022-A0A060YUQ4"/>